<comment type="caution">
    <text evidence="1">The sequence shown here is derived from an EMBL/GenBank/DDBJ whole genome shotgun (WGS) entry which is preliminary data.</text>
</comment>
<accession>A0ACB9XKE4</accession>
<keyword evidence="2" id="KW-1185">Reference proteome</keyword>
<evidence type="ECO:0000313" key="1">
    <source>
        <dbReference type="EMBL" id="KAI4826760.1"/>
    </source>
</evidence>
<dbReference type="EMBL" id="CM043789">
    <property type="protein sequence ID" value="KAI4826760.1"/>
    <property type="molecule type" value="Genomic_DNA"/>
</dbReference>
<proteinExistence type="predicted"/>
<protein>
    <submittedName>
        <fullName evidence="1">Uncharacterized protein</fullName>
    </submittedName>
</protein>
<gene>
    <name evidence="1" type="ORF">KUCAC02_030193</name>
</gene>
<dbReference type="Proteomes" id="UP001057452">
    <property type="component" value="Chromosome 5"/>
</dbReference>
<name>A0ACB9XKE4_CHAAC</name>
<sequence>MDEHSVTTKMLKSEFILDKSYAAARTLRMPQIFSGILAPQWTTLMLPEPWRSGGPQEIELVALASTRGRRSRSRRYGTTSMKTWFLMDQEAEQEENVRQEAISDELGLEAENVAAGEKRLAEALDDSDESDIDESDIDTFLKDY</sequence>
<evidence type="ECO:0000313" key="2">
    <source>
        <dbReference type="Proteomes" id="UP001057452"/>
    </source>
</evidence>
<organism evidence="1 2">
    <name type="scientific">Chaenocephalus aceratus</name>
    <name type="common">Blackfin icefish</name>
    <name type="synonym">Chaenichthys aceratus</name>
    <dbReference type="NCBI Taxonomy" id="36190"/>
    <lineage>
        <taxon>Eukaryota</taxon>
        <taxon>Metazoa</taxon>
        <taxon>Chordata</taxon>
        <taxon>Craniata</taxon>
        <taxon>Vertebrata</taxon>
        <taxon>Euteleostomi</taxon>
        <taxon>Actinopterygii</taxon>
        <taxon>Neopterygii</taxon>
        <taxon>Teleostei</taxon>
        <taxon>Neoteleostei</taxon>
        <taxon>Acanthomorphata</taxon>
        <taxon>Eupercaria</taxon>
        <taxon>Perciformes</taxon>
        <taxon>Notothenioidei</taxon>
        <taxon>Channichthyidae</taxon>
        <taxon>Chaenocephalus</taxon>
    </lineage>
</organism>
<reference evidence="1" key="1">
    <citation type="submission" date="2022-05" db="EMBL/GenBank/DDBJ databases">
        <title>Chromosome-level genome of Chaenocephalus aceratus.</title>
        <authorList>
            <person name="Park H."/>
        </authorList>
    </citation>
    <scope>NUCLEOTIDE SEQUENCE</scope>
    <source>
        <strain evidence="1">KU_202001</strain>
    </source>
</reference>